<protein>
    <submittedName>
        <fullName evidence="1">Uncharacterized protein</fullName>
    </submittedName>
</protein>
<evidence type="ECO:0000313" key="2">
    <source>
        <dbReference type="Proteomes" id="UP001198612"/>
    </source>
</evidence>
<dbReference type="Proteomes" id="UP001198612">
    <property type="component" value="Unassembled WGS sequence"/>
</dbReference>
<keyword evidence="2" id="KW-1185">Reference proteome</keyword>
<accession>A0AAW4W798</accession>
<comment type="caution">
    <text evidence="1">The sequence shown here is derived from an EMBL/GenBank/DDBJ whole genome shotgun (WGS) entry which is preliminary data.</text>
</comment>
<reference evidence="1 2" key="1">
    <citation type="submission" date="2021-10" db="EMBL/GenBank/DDBJ databases">
        <title>Anaerobic single-cell dispensing facilitates the cultivation of human gut bacteria.</title>
        <authorList>
            <person name="Afrizal A."/>
        </authorList>
    </citation>
    <scope>NUCLEOTIDE SEQUENCE [LARGE SCALE GENOMIC DNA]</scope>
    <source>
        <strain evidence="1 2">CLA-AA-H217</strain>
    </source>
</reference>
<dbReference type="EMBL" id="JAJEQQ010000001">
    <property type="protein sequence ID" value="MCC2226274.1"/>
    <property type="molecule type" value="Genomic_DNA"/>
</dbReference>
<name>A0AAW4W798_9FIRM</name>
<organism evidence="1 2">
    <name type="scientific">Blautia fusiformis</name>
    <dbReference type="NCBI Taxonomy" id="2881264"/>
    <lineage>
        <taxon>Bacteria</taxon>
        <taxon>Bacillati</taxon>
        <taxon>Bacillota</taxon>
        <taxon>Clostridia</taxon>
        <taxon>Lachnospirales</taxon>
        <taxon>Lachnospiraceae</taxon>
        <taxon>Blautia</taxon>
    </lineage>
</organism>
<gene>
    <name evidence="1" type="ORF">LKD40_00355</name>
</gene>
<dbReference type="AlphaFoldDB" id="A0AAW4W798"/>
<evidence type="ECO:0000313" key="1">
    <source>
        <dbReference type="EMBL" id="MCC2226274.1"/>
    </source>
</evidence>
<dbReference type="RefSeq" id="WP_178641086.1">
    <property type="nucleotide sequence ID" value="NZ_JAJEQQ010000001.1"/>
</dbReference>
<proteinExistence type="predicted"/>
<sequence length="79" mass="9325">MALVTICVTAIGTLIIERVARKIYSEIKERYEARIEDRKNGFAYGKYLDNIAYAYGMKRKFFEPDKEFRARILEQIRGI</sequence>